<sequence length="123" mass="13994">MTLKYLLDENVDLVYQNQFLQKNPNYVMWAVGDPGAPPKGTLDPEILCWCEEYGFLLVTNNRKSMPVHLAEHLEQGRHVPGILILNLNLTVGETLDELILIASAAMIEEYLDQIVHLPLPEKR</sequence>
<dbReference type="InterPro" id="IPR041049">
    <property type="entry name" value="DUF5615"/>
</dbReference>
<evidence type="ECO:0000259" key="1">
    <source>
        <dbReference type="Pfam" id="PF18480"/>
    </source>
</evidence>
<protein>
    <submittedName>
        <fullName evidence="2">DUF5615 family PIN-like protein</fullName>
    </submittedName>
</protein>
<dbReference type="EMBL" id="JADQBC010000026">
    <property type="protein sequence ID" value="MBR8827312.1"/>
    <property type="molecule type" value="Genomic_DNA"/>
</dbReference>
<evidence type="ECO:0000313" key="2">
    <source>
        <dbReference type="EMBL" id="MBR8827312.1"/>
    </source>
</evidence>
<comment type="caution">
    <text evidence="2">The sequence shown here is derived from an EMBL/GenBank/DDBJ whole genome shotgun (WGS) entry which is preliminary data.</text>
</comment>
<evidence type="ECO:0000313" key="3">
    <source>
        <dbReference type="Proteomes" id="UP000767446"/>
    </source>
</evidence>
<feature type="domain" description="DUF5615" evidence="1">
    <location>
        <begin position="4"/>
        <end position="95"/>
    </location>
</feature>
<dbReference type="Proteomes" id="UP000767446">
    <property type="component" value="Unassembled WGS sequence"/>
</dbReference>
<dbReference type="Pfam" id="PF18480">
    <property type="entry name" value="DUF5615"/>
    <property type="match status" value="1"/>
</dbReference>
<accession>A0A941GSK7</accession>
<name>A0A941GSK7_9CHRO</name>
<gene>
    <name evidence="2" type="ORF">DSM107014_05300</name>
</gene>
<dbReference type="AlphaFoldDB" id="A0A941GSK7"/>
<proteinExistence type="predicted"/>
<organism evidence="2 3">
    <name type="scientific">Gomphosphaeria aponina SAG 52.96 = DSM 107014</name>
    <dbReference type="NCBI Taxonomy" id="1521640"/>
    <lineage>
        <taxon>Bacteria</taxon>
        <taxon>Bacillati</taxon>
        <taxon>Cyanobacteriota</taxon>
        <taxon>Cyanophyceae</taxon>
        <taxon>Oscillatoriophycideae</taxon>
        <taxon>Chroococcales</taxon>
        <taxon>Gomphosphaeriaceae</taxon>
        <taxon>Gomphosphaeria</taxon>
    </lineage>
</organism>
<reference evidence="2" key="1">
    <citation type="submission" date="2021-02" db="EMBL/GenBank/DDBJ databases">
        <title>Metagenome analyses of Stigonema ocellatum DSM 106950, Chlorogloea purpurea SAG 13.99 and Gomphosphaeria aponina DSM 107014.</title>
        <authorList>
            <person name="Marter P."/>
            <person name="Huang S."/>
        </authorList>
    </citation>
    <scope>NUCLEOTIDE SEQUENCE</scope>
    <source>
        <strain evidence="2">JP213</strain>
    </source>
</reference>